<dbReference type="Pfam" id="PF14078">
    <property type="entry name" value="DUF4259"/>
    <property type="match status" value="1"/>
</dbReference>
<evidence type="ECO:0008006" key="3">
    <source>
        <dbReference type="Google" id="ProtNLM"/>
    </source>
</evidence>
<gene>
    <name evidence="1" type="ORF">GCM10009838_67960</name>
</gene>
<keyword evidence="2" id="KW-1185">Reference proteome</keyword>
<name>A0ABN2SXH1_9ACTN</name>
<dbReference type="RefSeq" id="WP_344661271.1">
    <property type="nucleotide sequence ID" value="NZ_BAAAQM010000051.1"/>
</dbReference>
<sequence length="111" mass="11470">MGTWDAGPYDNDSAADFANDLDDAPEHQRVAMVRAALTAAVENDGYLDLDEGAPAVAAAALVAYRLPGGEHFAPNGYGPEAPVPDLPPDLVPLAISAVERVLGEDSELAAL</sequence>
<reference evidence="1 2" key="1">
    <citation type="journal article" date="2019" name="Int. J. Syst. Evol. Microbiol.">
        <title>The Global Catalogue of Microorganisms (GCM) 10K type strain sequencing project: providing services to taxonomists for standard genome sequencing and annotation.</title>
        <authorList>
            <consortium name="The Broad Institute Genomics Platform"/>
            <consortium name="The Broad Institute Genome Sequencing Center for Infectious Disease"/>
            <person name="Wu L."/>
            <person name="Ma J."/>
        </authorList>
    </citation>
    <scope>NUCLEOTIDE SEQUENCE [LARGE SCALE GENOMIC DNA]</scope>
    <source>
        <strain evidence="1 2">JCM 16013</strain>
    </source>
</reference>
<dbReference type="InterPro" id="IPR025355">
    <property type="entry name" value="DUF4259"/>
</dbReference>
<evidence type="ECO:0000313" key="1">
    <source>
        <dbReference type="EMBL" id="GAA1994122.1"/>
    </source>
</evidence>
<accession>A0ABN2SXH1</accession>
<evidence type="ECO:0000313" key="2">
    <source>
        <dbReference type="Proteomes" id="UP001499854"/>
    </source>
</evidence>
<proteinExistence type="predicted"/>
<dbReference type="EMBL" id="BAAAQM010000051">
    <property type="protein sequence ID" value="GAA1994122.1"/>
    <property type="molecule type" value="Genomic_DNA"/>
</dbReference>
<dbReference type="Proteomes" id="UP001499854">
    <property type="component" value="Unassembled WGS sequence"/>
</dbReference>
<comment type="caution">
    <text evidence="1">The sequence shown here is derived from an EMBL/GenBank/DDBJ whole genome shotgun (WGS) entry which is preliminary data.</text>
</comment>
<protein>
    <recommendedName>
        <fullName evidence="3">DUF4259 domain-containing protein</fullName>
    </recommendedName>
</protein>
<organism evidence="1 2">
    <name type="scientific">Catenulispora subtropica</name>
    <dbReference type="NCBI Taxonomy" id="450798"/>
    <lineage>
        <taxon>Bacteria</taxon>
        <taxon>Bacillati</taxon>
        <taxon>Actinomycetota</taxon>
        <taxon>Actinomycetes</taxon>
        <taxon>Catenulisporales</taxon>
        <taxon>Catenulisporaceae</taxon>
        <taxon>Catenulispora</taxon>
    </lineage>
</organism>